<proteinExistence type="inferred from homology"/>
<evidence type="ECO:0000256" key="2">
    <source>
        <dbReference type="ARBA" id="ARBA00022692"/>
    </source>
</evidence>
<evidence type="ECO:0000256" key="5">
    <source>
        <dbReference type="ARBA" id="ARBA00049650"/>
    </source>
</evidence>
<dbReference type="Pfam" id="PF15807">
    <property type="entry name" value="MAP17"/>
    <property type="match status" value="1"/>
</dbReference>
<evidence type="ECO:0000313" key="10">
    <source>
        <dbReference type="RefSeq" id="XP_008709467.1"/>
    </source>
</evidence>
<keyword evidence="9" id="KW-1185">Reference proteome</keyword>
<dbReference type="RefSeq" id="XP_008709467.1">
    <property type="nucleotide sequence ID" value="XM_008711245.2"/>
</dbReference>
<evidence type="ECO:0000313" key="9">
    <source>
        <dbReference type="Proteomes" id="UP000261680"/>
    </source>
</evidence>
<dbReference type="GeneID" id="103681672"/>
<protein>
    <submittedName>
        <fullName evidence="10">Small integral membrane protein 24</fullName>
    </submittedName>
</protein>
<keyword evidence="3 7" id="KW-1133">Transmembrane helix</keyword>
<evidence type="ECO:0000256" key="6">
    <source>
        <dbReference type="SAM" id="MobiDB-lite"/>
    </source>
</evidence>
<feature type="signal peptide" evidence="8">
    <location>
        <begin position="1"/>
        <end position="24"/>
    </location>
</feature>
<dbReference type="GO" id="GO:0016020">
    <property type="term" value="C:membrane"/>
    <property type="evidence" value="ECO:0007669"/>
    <property type="project" value="UniProtKB-SubCell"/>
</dbReference>
<comment type="similarity">
    <text evidence="5">Belongs to the PDZK1-interacting protein 1/SMIM24 family.</text>
</comment>
<keyword evidence="4 7" id="KW-0472">Membrane</keyword>
<evidence type="ECO:0000256" key="4">
    <source>
        <dbReference type="ARBA" id="ARBA00023136"/>
    </source>
</evidence>
<feature type="transmembrane region" description="Helical" evidence="7">
    <location>
        <begin position="34"/>
        <end position="58"/>
    </location>
</feature>
<evidence type="ECO:0000256" key="7">
    <source>
        <dbReference type="SAM" id="Phobius"/>
    </source>
</evidence>
<dbReference type="AlphaFoldDB" id="A0A384DQX1"/>
<keyword evidence="2 7" id="KW-0812">Transmembrane</keyword>
<dbReference type="OrthoDB" id="9751464at2759"/>
<reference evidence="10" key="1">
    <citation type="submission" date="2025-08" db="UniProtKB">
        <authorList>
            <consortium name="RefSeq"/>
        </authorList>
    </citation>
    <scope>IDENTIFICATION</scope>
    <source>
        <tissue evidence="10">Whole blood</tissue>
    </source>
</reference>
<evidence type="ECO:0000256" key="8">
    <source>
        <dbReference type="SAM" id="SignalP"/>
    </source>
</evidence>
<sequence length="106" mass="11840">MGRFWMTAGPASLLAALVLGLVQAQPCLAQRKPWLVGLGAVLVILFLIFVLTMVYVIWCRQARDSNKEKEEGTVRMEEKEAEGNWGLKQEEKEGPPNHERVASSSE</sequence>
<dbReference type="InterPro" id="IPR031627">
    <property type="entry name" value="PDZK1IP1/SMIM24"/>
</dbReference>
<feature type="chain" id="PRO_5016930144" evidence="8">
    <location>
        <begin position="25"/>
        <end position="106"/>
    </location>
</feature>
<gene>
    <name evidence="10" type="primary">LOC103681672</name>
</gene>
<organism evidence="9 10">
    <name type="scientific">Ursus maritimus</name>
    <name type="common">Polar bear</name>
    <name type="synonym">Thalarctos maritimus</name>
    <dbReference type="NCBI Taxonomy" id="29073"/>
    <lineage>
        <taxon>Eukaryota</taxon>
        <taxon>Metazoa</taxon>
        <taxon>Chordata</taxon>
        <taxon>Craniata</taxon>
        <taxon>Vertebrata</taxon>
        <taxon>Euteleostomi</taxon>
        <taxon>Mammalia</taxon>
        <taxon>Eutheria</taxon>
        <taxon>Laurasiatheria</taxon>
        <taxon>Carnivora</taxon>
        <taxon>Caniformia</taxon>
        <taxon>Ursidae</taxon>
        <taxon>Ursus</taxon>
    </lineage>
</organism>
<keyword evidence="8" id="KW-0732">Signal</keyword>
<accession>A0A384DQX1</accession>
<comment type="subcellular location">
    <subcellularLocation>
        <location evidence="1">Membrane</location>
        <topology evidence="1">Single-pass membrane protein</topology>
    </subcellularLocation>
</comment>
<name>A0A384DQX1_URSMA</name>
<evidence type="ECO:0000256" key="1">
    <source>
        <dbReference type="ARBA" id="ARBA00004167"/>
    </source>
</evidence>
<dbReference type="Proteomes" id="UP000261680">
    <property type="component" value="Unplaced"/>
</dbReference>
<dbReference type="KEGG" id="umr:103681672"/>
<feature type="region of interest" description="Disordered" evidence="6">
    <location>
        <begin position="65"/>
        <end position="106"/>
    </location>
</feature>
<evidence type="ECO:0000256" key="3">
    <source>
        <dbReference type="ARBA" id="ARBA00022989"/>
    </source>
</evidence>